<evidence type="ECO:0000313" key="2">
    <source>
        <dbReference type="Proteomes" id="UP001638806"/>
    </source>
</evidence>
<accession>A0ACC4D963</accession>
<sequence>MASLVWRWLSPLSPETTQEVERSASLFVIAMRPNAHDELVRSQRRTERLLLVIGAGSYLVSATRIVRARTDGTNSCQPAAHRSYNNGGGGQSGQNRRRDGQNAGRSGSGYSGSGGPCLPYPRGGRDPNRAGQGSGAHHGNSGQSSNAAMEDRIRALEREVESLRRVQSGRVERPQNRRQGGYTPLGVGPPSTPFTDPNSRQTLPTATGSDTASNDVHHSLQEASPGPTVRAPMRGVFKAPEVSPIVVDSTMASNHVHNPFTEGRPETTANVLMSGVIPSGMALTNDAQSPNDVGQHTTGTPSVGSSFDYFMPNHPTSRVSDLASRPGVQPTTQQQGLMDLRASTEETRSPYDSGLYAAERRQLTDDEDPDPVERCPNCEGDDHELKDCLQADRETGRLRGCAYCNALHRMGSCAQFRALSLEQQYEIVVLDRGRMPPLETDEHWIHTLQAYDIQATRSLPTPMYLPWSQTFSRNWVRNANTRMRLTMAEYYTKRSRSRLPVDRSTETLKLAMHHYGIAGSLRHIGAPNARSMGHTPEQQLPLVQTRSEAITPVLQAPAPSTARPAQAPVPARSNQASRHHMFMRTSNHSSTATRGSGGSLAARSPDLDVARPHVQDPVDSEQFDVNEYPGPASR</sequence>
<keyword evidence="2" id="KW-1185">Reference proteome</keyword>
<organism evidence="1 2">
    <name type="scientific">Purpureocillium lilacinum</name>
    <name type="common">Paecilomyces lilacinus</name>
    <dbReference type="NCBI Taxonomy" id="33203"/>
    <lineage>
        <taxon>Eukaryota</taxon>
        <taxon>Fungi</taxon>
        <taxon>Dikarya</taxon>
        <taxon>Ascomycota</taxon>
        <taxon>Pezizomycotina</taxon>
        <taxon>Sordariomycetes</taxon>
        <taxon>Hypocreomycetidae</taxon>
        <taxon>Hypocreales</taxon>
        <taxon>Ophiocordycipitaceae</taxon>
        <taxon>Purpureocillium</taxon>
    </lineage>
</organism>
<comment type="caution">
    <text evidence="1">The sequence shown here is derived from an EMBL/GenBank/DDBJ whole genome shotgun (WGS) entry which is preliminary data.</text>
</comment>
<gene>
    <name evidence="1" type="ORF">ACCO45_013532</name>
</gene>
<evidence type="ECO:0000313" key="1">
    <source>
        <dbReference type="EMBL" id="KAL3951815.1"/>
    </source>
</evidence>
<name>A0ACC4D963_PURLI</name>
<protein>
    <submittedName>
        <fullName evidence="1">Uncharacterized protein</fullName>
    </submittedName>
</protein>
<dbReference type="EMBL" id="JBGNUJ010000013">
    <property type="protein sequence ID" value="KAL3951815.1"/>
    <property type="molecule type" value="Genomic_DNA"/>
</dbReference>
<reference evidence="1" key="1">
    <citation type="submission" date="2024-12" db="EMBL/GenBank/DDBJ databases">
        <title>Comparative genomics and development of molecular markers within Purpureocillium lilacinum and among Purpureocillium species.</title>
        <authorList>
            <person name="Yeh Z.-Y."/>
            <person name="Ni N.-T."/>
            <person name="Lo P.-H."/>
            <person name="Mushyakhwo K."/>
            <person name="Lin C.-F."/>
            <person name="Nai Y.-S."/>
        </authorList>
    </citation>
    <scope>NUCLEOTIDE SEQUENCE</scope>
    <source>
        <strain evidence="1">NCHU-NPUST-175</strain>
    </source>
</reference>
<dbReference type="Proteomes" id="UP001638806">
    <property type="component" value="Unassembled WGS sequence"/>
</dbReference>
<proteinExistence type="predicted"/>